<proteinExistence type="predicted"/>
<evidence type="ECO:0000256" key="1">
    <source>
        <dbReference type="SAM" id="MobiDB-lite"/>
    </source>
</evidence>
<name>A0A9D1G3A8_9FIRM</name>
<feature type="compositionally biased region" description="Low complexity" evidence="1">
    <location>
        <begin position="132"/>
        <end position="151"/>
    </location>
</feature>
<gene>
    <name evidence="4" type="ORF">IAA84_13385</name>
</gene>
<evidence type="ECO:0000259" key="3">
    <source>
        <dbReference type="Pfam" id="PF12229"/>
    </source>
</evidence>
<feature type="compositionally biased region" description="Gly residues" evidence="1">
    <location>
        <begin position="87"/>
        <end position="96"/>
    </location>
</feature>
<dbReference type="EMBL" id="DVJN01000255">
    <property type="protein sequence ID" value="HIS93998.1"/>
    <property type="molecule type" value="Genomic_DNA"/>
</dbReference>
<keyword evidence="2" id="KW-1133">Transmembrane helix</keyword>
<feature type="compositionally biased region" description="Polar residues" evidence="1">
    <location>
        <begin position="22"/>
        <end position="32"/>
    </location>
</feature>
<dbReference type="AlphaFoldDB" id="A0A9D1G3A8"/>
<accession>A0A9D1G3A8</accession>
<dbReference type="PANTHER" id="PTHR35788:SF1">
    <property type="entry name" value="EXPORTED PROTEIN"/>
    <property type="match status" value="1"/>
</dbReference>
<dbReference type="Pfam" id="PF12229">
    <property type="entry name" value="PG_binding_4"/>
    <property type="match status" value="1"/>
</dbReference>
<evidence type="ECO:0000256" key="2">
    <source>
        <dbReference type="SAM" id="Phobius"/>
    </source>
</evidence>
<dbReference type="InterPro" id="IPR007391">
    <property type="entry name" value="Vancomycin_resist_VanW"/>
</dbReference>
<reference evidence="4" key="2">
    <citation type="journal article" date="2021" name="PeerJ">
        <title>Extensive microbial diversity within the chicken gut microbiome revealed by metagenomics and culture.</title>
        <authorList>
            <person name="Gilroy R."/>
            <person name="Ravi A."/>
            <person name="Getino M."/>
            <person name="Pursley I."/>
            <person name="Horton D.L."/>
            <person name="Alikhan N.F."/>
            <person name="Baker D."/>
            <person name="Gharbi K."/>
            <person name="Hall N."/>
            <person name="Watson M."/>
            <person name="Adriaenssens E.M."/>
            <person name="Foster-Nyarko E."/>
            <person name="Jarju S."/>
            <person name="Secka A."/>
            <person name="Antonio M."/>
            <person name="Oren A."/>
            <person name="Chaudhuri R.R."/>
            <person name="La Ragione R."/>
            <person name="Hildebrand F."/>
            <person name="Pallen M.J."/>
        </authorList>
    </citation>
    <scope>NUCLEOTIDE SEQUENCE</scope>
    <source>
        <strain evidence="4">13766</strain>
    </source>
</reference>
<keyword evidence="2" id="KW-0812">Transmembrane</keyword>
<feature type="transmembrane region" description="Helical" evidence="2">
    <location>
        <begin position="164"/>
        <end position="182"/>
    </location>
</feature>
<comment type="caution">
    <text evidence="4">The sequence shown here is derived from an EMBL/GenBank/DDBJ whole genome shotgun (WGS) entry which is preliminary data.</text>
</comment>
<feature type="domain" description="YoaR-like putative peptidoglycan binding" evidence="3">
    <location>
        <begin position="238"/>
        <end position="349"/>
    </location>
</feature>
<dbReference type="InterPro" id="IPR052913">
    <property type="entry name" value="Glycopeptide_resist_protein"/>
</dbReference>
<organism evidence="4 5">
    <name type="scientific">Candidatus Alectryocaccomicrobium excrementavium</name>
    <dbReference type="NCBI Taxonomy" id="2840668"/>
    <lineage>
        <taxon>Bacteria</taxon>
        <taxon>Bacillati</taxon>
        <taxon>Bacillota</taxon>
        <taxon>Clostridia</taxon>
        <taxon>Candidatus Alectryocaccomicrobium</taxon>
    </lineage>
</organism>
<feature type="region of interest" description="Disordered" evidence="1">
    <location>
        <begin position="1"/>
        <end position="156"/>
    </location>
</feature>
<evidence type="ECO:0000313" key="4">
    <source>
        <dbReference type="EMBL" id="HIS93998.1"/>
    </source>
</evidence>
<dbReference type="Pfam" id="PF04294">
    <property type="entry name" value="VanW"/>
    <property type="match status" value="1"/>
</dbReference>
<reference evidence="4" key="1">
    <citation type="submission" date="2020-10" db="EMBL/GenBank/DDBJ databases">
        <authorList>
            <person name="Gilroy R."/>
        </authorList>
    </citation>
    <scope>NUCLEOTIDE SEQUENCE</scope>
    <source>
        <strain evidence="4">13766</strain>
    </source>
</reference>
<dbReference type="InterPro" id="IPR022029">
    <property type="entry name" value="YoaR-like_PG-bd"/>
</dbReference>
<dbReference type="PANTHER" id="PTHR35788">
    <property type="entry name" value="EXPORTED PROTEIN-RELATED"/>
    <property type="match status" value="1"/>
</dbReference>
<protein>
    <submittedName>
        <fullName evidence="4">VanW family protein</fullName>
    </submittedName>
</protein>
<keyword evidence="2" id="KW-0472">Membrane</keyword>
<sequence>MSERYSYNGAKRGAKASRSKDVSSSIQPSIPTSRAEYERNHVLSQEYYRASRRIDGRTQEPQHGASGQQDGYHSRQGSADRRSRQGGSAGYGGYGRSGSRYNEPGRPSSGRYAPGGGQYSRPHGASADRYASRGGSPAPRSSGGRYASAPGARRRKKKAGPGKWIVLLAVLALALYFGRMAITLGVGTPRFYAGVTVDGMDLAGYTYEEGLAALQQAVSSRLDSTYTLSYAGRSWTFVPSRDVDAFADVETQAQLAWNIGHTGNVFSRQQQVLQLREYPVANDSELVYDAARLDAFIAQIQSEIDVAPVDALVRLDVDGPEIYGESSTGLALDVESLRATLIERMERGGSFDIALPVDVVEPDVSSESAAGGLQKIVEVRTDATVSTSARLSNIKLAMQKINMYILEPGAQFSYNQVVGARTEAAGFKEATAYSGATVTQEVGGGICQASSTLYEAALLAGLQIDERHPHSMTVAYTEAGKDATVSESGNQDLKFTNNTEHTIYIYAAVDHDEAADKDYARITLFSAPLPYNVVIDNKITDLISYSTVYERDWTGDYAYYTDQVAFQQAGKPGCHCSTDRVFYDAQTGEELLREHLSDDVYNPLNERYWRGVHNRDGSLAN</sequence>
<feature type="compositionally biased region" description="Polar residues" evidence="1">
    <location>
        <begin position="61"/>
        <end position="77"/>
    </location>
</feature>
<dbReference type="Proteomes" id="UP000824140">
    <property type="component" value="Unassembled WGS sequence"/>
</dbReference>
<evidence type="ECO:0000313" key="5">
    <source>
        <dbReference type="Proteomes" id="UP000824140"/>
    </source>
</evidence>